<organism evidence="1 2">
    <name type="scientific">Mauremys mutica</name>
    <name type="common">yellowpond turtle</name>
    <dbReference type="NCBI Taxonomy" id="74926"/>
    <lineage>
        <taxon>Eukaryota</taxon>
        <taxon>Metazoa</taxon>
        <taxon>Chordata</taxon>
        <taxon>Craniata</taxon>
        <taxon>Vertebrata</taxon>
        <taxon>Euteleostomi</taxon>
        <taxon>Archelosauria</taxon>
        <taxon>Testudinata</taxon>
        <taxon>Testudines</taxon>
        <taxon>Cryptodira</taxon>
        <taxon>Durocryptodira</taxon>
        <taxon>Testudinoidea</taxon>
        <taxon>Geoemydidae</taxon>
        <taxon>Geoemydinae</taxon>
        <taxon>Mauremys</taxon>
    </lineage>
</organism>
<reference evidence="1" key="1">
    <citation type="submission" date="2021-09" db="EMBL/GenBank/DDBJ databases">
        <title>The genome of Mauremys mutica provides insights into the evolution of semi-aquatic lifestyle.</title>
        <authorList>
            <person name="Gong S."/>
            <person name="Gao Y."/>
        </authorList>
    </citation>
    <scope>NUCLEOTIDE SEQUENCE</scope>
    <source>
        <strain evidence="1">MM-2020</strain>
        <tissue evidence="1">Muscle</tissue>
    </source>
</reference>
<comment type="caution">
    <text evidence="1">The sequence shown here is derived from an EMBL/GenBank/DDBJ whole genome shotgun (WGS) entry which is preliminary data.</text>
</comment>
<protein>
    <submittedName>
        <fullName evidence="1">Uncharacterized protein</fullName>
    </submittedName>
</protein>
<dbReference type="Proteomes" id="UP000827986">
    <property type="component" value="Unassembled WGS sequence"/>
</dbReference>
<keyword evidence="2" id="KW-1185">Reference proteome</keyword>
<accession>A0A9D3XU89</accession>
<name>A0A9D3XU89_9SAUR</name>
<evidence type="ECO:0000313" key="2">
    <source>
        <dbReference type="Proteomes" id="UP000827986"/>
    </source>
</evidence>
<evidence type="ECO:0000313" key="1">
    <source>
        <dbReference type="EMBL" id="KAH1186919.1"/>
    </source>
</evidence>
<dbReference type="AlphaFoldDB" id="A0A9D3XU89"/>
<dbReference type="EMBL" id="JAHDVG010000463">
    <property type="protein sequence ID" value="KAH1186919.1"/>
    <property type="molecule type" value="Genomic_DNA"/>
</dbReference>
<gene>
    <name evidence="1" type="ORF">KIL84_019668</name>
</gene>
<sequence length="124" mass="13306">MPSTEPPVVHDNLISWDGALLTRKSSIALEGSYQGLDQASVVTLVLAPIPKEALPPEQLQHVLGPYLEKLFDDPAPPEEQPTMVPAAETEEAGVVPKPGTQVGNAVIVSMLSGKDRTEKETYVH</sequence>
<proteinExistence type="predicted"/>